<evidence type="ECO:0000313" key="5">
    <source>
        <dbReference type="EMBL" id="JAI30846.1"/>
    </source>
</evidence>
<feature type="domain" description="DDE Tnp4" evidence="3">
    <location>
        <begin position="64"/>
        <end position="178"/>
    </location>
</feature>
<sequence>MYITQWKYSNQNSSRELSDHFHLSIGTAYYNFIRRIKAISRLKAELIKFPAIDQSQPATMEQFGSSRAYYNRKGQYSFVVQAIAHTKIRFTDVFVGYPGRCRDASIWRNSPMRQVIINKTLKISVKCHLLGDDAYPLETFLIIPYKGNGYLTQEQKIFIYMPCSTRVFIKQALAILKKKKNESDS</sequence>
<proteinExistence type="predicted"/>
<comment type="cofactor">
    <cofactor evidence="1">
        <name>a divalent metal cation</name>
        <dbReference type="ChEBI" id="CHEBI:60240"/>
    </cofactor>
</comment>
<evidence type="ECO:0000256" key="1">
    <source>
        <dbReference type="ARBA" id="ARBA00001968"/>
    </source>
</evidence>
<name>A0A0K8UQL5_BACLA</name>
<dbReference type="EMBL" id="GDHF01023448">
    <property type="protein sequence ID" value="JAI28866.1"/>
    <property type="molecule type" value="Transcribed_RNA"/>
</dbReference>
<organism evidence="4">
    <name type="scientific">Bactrocera latifrons</name>
    <name type="common">Malaysian fruit fly</name>
    <name type="synonym">Chaetodacus latifrons</name>
    <dbReference type="NCBI Taxonomy" id="174628"/>
    <lineage>
        <taxon>Eukaryota</taxon>
        <taxon>Metazoa</taxon>
        <taxon>Ecdysozoa</taxon>
        <taxon>Arthropoda</taxon>
        <taxon>Hexapoda</taxon>
        <taxon>Insecta</taxon>
        <taxon>Pterygota</taxon>
        <taxon>Neoptera</taxon>
        <taxon>Endopterygota</taxon>
        <taxon>Diptera</taxon>
        <taxon>Brachycera</taxon>
        <taxon>Muscomorpha</taxon>
        <taxon>Tephritoidea</taxon>
        <taxon>Tephritidae</taxon>
        <taxon>Bactrocera</taxon>
        <taxon>Bactrocera</taxon>
    </lineage>
</organism>
<dbReference type="GO" id="GO:0046872">
    <property type="term" value="F:metal ion binding"/>
    <property type="evidence" value="ECO:0007669"/>
    <property type="project" value="UniProtKB-KW"/>
</dbReference>
<gene>
    <name evidence="5" type="ORF">c0_g1_i1</name>
    <name evidence="4" type="ORF">c0_g1_i3</name>
</gene>
<dbReference type="AlphaFoldDB" id="A0A0K8UQL5"/>
<evidence type="ECO:0000256" key="2">
    <source>
        <dbReference type="ARBA" id="ARBA00022723"/>
    </source>
</evidence>
<evidence type="ECO:0000313" key="4">
    <source>
        <dbReference type="EMBL" id="JAI28866.1"/>
    </source>
</evidence>
<protein>
    <recommendedName>
        <fullName evidence="3">DDE Tnp4 domain-containing protein</fullName>
    </recommendedName>
</protein>
<dbReference type="EMBL" id="GDHF01021468">
    <property type="protein sequence ID" value="JAI30846.1"/>
    <property type="molecule type" value="Transcribed_RNA"/>
</dbReference>
<dbReference type="Pfam" id="PF13359">
    <property type="entry name" value="DDE_Tnp_4"/>
    <property type="match status" value="1"/>
</dbReference>
<keyword evidence="2" id="KW-0479">Metal-binding</keyword>
<dbReference type="InterPro" id="IPR027806">
    <property type="entry name" value="HARBI1_dom"/>
</dbReference>
<reference evidence="4" key="1">
    <citation type="submission" date="2015-06" db="EMBL/GenBank/DDBJ databases">
        <authorList>
            <person name="Hoefler B.C."/>
            <person name="Straight P.D."/>
        </authorList>
    </citation>
    <scope>NUCLEOTIDE SEQUENCE</scope>
</reference>
<accession>A0A0K8UQL5</accession>
<evidence type="ECO:0000259" key="3">
    <source>
        <dbReference type="Pfam" id="PF13359"/>
    </source>
</evidence>
<dbReference type="OrthoDB" id="2668416at2759"/>